<evidence type="ECO:0000313" key="2">
    <source>
        <dbReference type="Proteomes" id="UP000295530"/>
    </source>
</evidence>
<gene>
    <name evidence="1" type="ORF">EC847_12520</name>
</gene>
<protein>
    <submittedName>
        <fullName evidence="1">Uncharacterized protein</fullName>
    </submittedName>
</protein>
<dbReference type="AlphaFoldDB" id="A0A4R6DUQ1"/>
<proteinExistence type="predicted"/>
<dbReference type="Proteomes" id="UP000295530">
    <property type="component" value="Unassembled WGS sequence"/>
</dbReference>
<evidence type="ECO:0000313" key="1">
    <source>
        <dbReference type="EMBL" id="TDN48853.1"/>
    </source>
</evidence>
<sequence length="68" mass="8002">MISLIVLRTSIEALCRLYLELGSIKNIFLLTVRHFNCPNSFLFVLRVLQVFSQLRKAAFFYVPHWNVT</sequence>
<accession>A0A4R6DUQ1</accession>
<organism evidence="1 2">
    <name type="scientific">Scandinavium goeteborgense</name>
    <dbReference type="NCBI Taxonomy" id="1851514"/>
    <lineage>
        <taxon>Bacteria</taxon>
        <taxon>Pseudomonadati</taxon>
        <taxon>Pseudomonadota</taxon>
        <taxon>Gammaproteobacteria</taxon>
        <taxon>Enterobacterales</taxon>
        <taxon>Enterobacteriaceae</taxon>
        <taxon>Scandinavium</taxon>
    </lineage>
</organism>
<comment type="caution">
    <text evidence="1">The sequence shown here is derived from an EMBL/GenBank/DDBJ whole genome shotgun (WGS) entry which is preliminary data.</text>
</comment>
<dbReference type="EMBL" id="SNVX01000025">
    <property type="protein sequence ID" value="TDN48853.1"/>
    <property type="molecule type" value="Genomic_DNA"/>
</dbReference>
<name>A0A4R6DUQ1_SCAGO</name>
<keyword evidence="2" id="KW-1185">Reference proteome</keyword>
<reference evidence="1 2" key="1">
    <citation type="submission" date="2019-03" db="EMBL/GenBank/DDBJ databases">
        <title>Genomic analyses of the natural microbiome of Caenorhabditis elegans.</title>
        <authorList>
            <person name="Samuel B."/>
        </authorList>
    </citation>
    <scope>NUCLEOTIDE SEQUENCE [LARGE SCALE GENOMIC DNA]</scope>
    <source>
        <strain evidence="1 2">BIGb0156</strain>
    </source>
</reference>